<gene>
    <name evidence="2" type="ORF">VISI1226_04859</name>
</gene>
<feature type="domain" description="Lcl C-terminal" evidence="1">
    <location>
        <begin position="297"/>
        <end position="423"/>
    </location>
</feature>
<evidence type="ECO:0000313" key="3">
    <source>
        <dbReference type="Proteomes" id="UP000006228"/>
    </source>
</evidence>
<dbReference type="AlphaFoldDB" id="E8M1C6"/>
<dbReference type="InterPro" id="IPR011460">
    <property type="entry name" value="Lcl_C"/>
</dbReference>
<sequence>MKTQLTLLATAVMLAGCGGSGGGSDESLPTYTISGTVNAHAAQGNEKVCIDLSQDFVCDSGEPSTTANNGSYSITTTNRAILNAPIVVELETGVTSLSSRAAASNDTAVLIAPAQGNSSGNDVNVVSTLIAGYIASGETLETATGYVETQLQALGLPSDDLLNQGDRSEYQVLEQNVLTLTSAMEASKRNEQIFALAFQLDEYRDFVLKSAPTDQEATDALTKIEQNLTLSQVAYREQNDTGLTKYIGDGAIVDSSPADFPGQDADYGSDKNDGGFKFVKLDANGQPLAADATEWSCVQDERSGLIWETKLDDAASPRHFERLFAYQESGVIEPFIEDINYLGCRDGDNICTTEEYVEYLNTQNVCGINNWRLPTSGEVYNLIDFAETQLDGDEEAYGFTYAYFPLQGNSSYLEEGVIWTKLNMFTEYSINAEKYFAGYSFAALQTRGPQRGETSFVDIYTDKTAADNSDSYQFAIRLVAQVEAK</sequence>
<evidence type="ECO:0000313" key="2">
    <source>
        <dbReference type="EMBL" id="EGA72106.1"/>
    </source>
</evidence>
<dbReference type="Pfam" id="PF07603">
    <property type="entry name" value="Lcl_C"/>
    <property type="match status" value="1"/>
</dbReference>
<dbReference type="OrthoDB" id="9815730at2"/>
<dbReference type="RefSeq" id="WP_008072793.1">
    <property type="nucleotide sequence ID" value="NZ_AEVT01000006.1"/>
</dbReference>
<evidence type="ECO:0000259" key="1">
    <source>
        <dbReference type="Pfam" id="PF07603"/>
    </source>
</evidence>
<comment type="caution">
    <text evidence="2">The sequence shown here is derived from an EMBL/GenBank/DDBJ whole genome shotgun (WGS) entry which is preliminary data.</text>
</comment>
<dbReference type="PROSITE" id="PS51257">
    <property type="entry name" value="PROKAR_LIPOPROTEIN"/>
    <property type="match status" value="1"/>
</dbReference>
<organism evidence="2 3">
    <name type="scientific">Vibrio sinaloensis DSM 21326</name>
    <dbReference type="NCBI Taxonomy" id="945550"/>
    <lineage>
        <taxon>Bacteria</taxon>
        <taxon>Pseudomonadati</taxon>
        <taxon>Pseudomonadota</taxon>
        <taxon>Gammaproteobacteria</taxon>
        <taxon>Vibrionales</taxon>
        <taxon>Vibrionaceae</taxon>
        <taxon>Vibrio</taxon>
        <taxon>Vibrio oreintalis group</taxon>
    </lineage>
</organism>
<reference evidence="2 3" key="1">
    <citation type="journal article" date="2012" name="Int. J. Syst. Evol. Microbiol.">
        <title>Vibrio caribbeanicus sp. nov., isolated from the marine sponge Scleritoderma cyanea.</title>
        <authorList>
            <person name="Hoffmann M."/>
            <person name="Monday S.R."/>
            <person name="Allard M.W."/>
            <person name="Strain E.A."/>
            <person name="Whittaker P."/>
            <person name="Naum M."/>
            <person name="McCarthy P.J."/>
            <person name="Lopez J.V."/>
            <person name="Fischer M."/>
            <person name="Brown E.W."/>
        </authorList>
    </citation>
    <scope>NUCLEOTIDE SEQUENCE [LARGE SCALE GENOMIC DNA]</scope>
    <source>
        <strain evidence="3">DSMZ 21326</strain>
    </source>
</reference>
<dbReference type="EMBL" id="AEVT01000006">
    <property type="protein sequence ID" value="EGA72106.1"/>
    <property type="molecule type" value="Genomic_DNA"/>
</dbReference>
<dbReference type="GeneID" id="95567474"/>
<dbReference type="eggNOG" id="ENOG5032XK5">
    <property type="taxonomic scope" value="Bacteria"/>
</dbReference>
<dbReference type="Proteomes" id="UP000006228">
    <property type="component" value="Unassembled WGS sequence"/>
</dbReference>
<name>E8M1C6_PHOS4</name>
<proteinExistence type="predicted"/>
<protein>
    <recommendedName>
        <fullName evidence="1">Lcl C-terminal domain-containing protein</fullName>
    </recommendedName>
</protein>
<accession>E8M1C6</accession>